<reference evidence="1" key="1">
    <citation type="journal article" date="2012" name="Science">
        <title>Fermentation, hydrogen, and sulfur metabolism in multiple uncultivated bacterial phyla.</title>
        <authorList>
            <person name="Wrighton K.C."/>
            <person name="Thomas B.C."/>
            <person name="Sharon I."/>
            <person name="Miller C.S."/>
            <person name="Castelle C.J."/>
            <person name="VerBerkmoes N.C."/>
            <person name="Wilkins M.J."/>
            <person name="Hettich R.L."/>
            <person name="Lipton M.S."/>
            <person name="Williams K.H."/>
            <person name="Long P.E."/>
            <person name="Banfield J.F."/>
        </authorList>
    </citation>
    <scope>NUCLEOTIDE SEQUENCE [LARGE SCALE GENOMIC DNA]</scope>
</reference>
<dbReference type="EMBL" id="AMFJ01000918">
    <property type="protein sequence ID" value="EKE26163.1"/>
    <property type="molecule type" value="Genomic_DNA"/>
</dbReference>
<organism evidence="1">
    <name type="scientific">uncultured bacterium</name>
    <name type="common">gcode 4</name>
    <dbReference type="NCBI Taxonomy" id="1234023"/>
    <lineage>
        <taxon>Bacteria</taxon>
        <taxon>environmental samples</taxon>
    </lineage>
</organism>
<comment type="caution">
    <text evidence="1">The sequence shown here is derived from an EMBL/GenBank/DDBJ whole genome shotgun (WGS) entry which is preliminary data.</text>
</comment>
<name>K2FTH0_9BACT</name>
<evidence type="ECO:0000313" key="1">
    <source>
        <dbReference type="EMBL" id="EKE26163.1"/>
    </source>
</evidence>
<gene>
    <name evidence="1" type="ORF">ACD_4C00402G0002</name>
</gene>
<dbReference type="AlphaFoldDB" id="K2FTH0"/>
<protein>
    <submittedName>
        <fullName evidence="1">Uncharacterized protein</fullName>
    </submittedName>
</protein>
<proteinExistence type="predicted"/>
<sequence length="194" mass="22991">MRNALEKHEFFSPLICLHKNVKESTNGLINNILSWNVKDDKIKSYYFEEIRKFRKIFVMRNVNIIENKLNSILRNDIFLFFIINNEFDISNFLDSGSVKEEWKSISAKLFCNSKDFFIWKKLCDLFKFSEKEVKSIVKKSIKNLVVSNFLNNNKSSVLESMNKISRLAEQFGISEEEINSFLKLLYLNKKFLKS</sequence>
<accession>K2FTH0</accession>